<proteinExistence type="predicted"/>
<evidence type="ECO:0000256" key="1">
    <source>
        <dbReference type="SAM" id="Phobius"/>
    </source>
</evidence>
<dbReference type="AlphaFoldDB" id="A0A2N9WS99"/>
<dbReference type="Proteomes" id="UP000231293">
    <property type="component" value="Unassembled WGS sequence"/>
</dbReference>
<evidence type="ECO:0000313" key="3">
    <source>
        <dbReference type="Proteomes" id="UP000231293"/>
    </source>
</evidence>
<feature type="transmembrane region" description="Helical" evidence="1">
    <location>
        <begin position="14"/>
        <end position="34"/>
    </location>
</feature>
<dbReference type="EMBL" id="MDVB01000098">
    <property type="protein sequence ID" value="PIT13605.1"/>
    <property type="molecule type" value="Genomic_DNA"/>
</dbReference>
<keyword evidence="1" id="KW-1133">Transmembrane helix</keyword>
<keyword evidence="1" id="KW-0472">Membrane</keyword>
<organism evidence="2 3">
    <name type="scientific">Snodgrassella alvi</name>
    <dbReference type="NCBI Taxonomy" id="1196083"/>
    <lineage>
        <taxon>Bacteria</taxon>
        <taxon>Pseudomonadati</taxon>
        <taxon>Pseudomonadota</taxon>
        <taxon>Betaproteobacteria</taxon>
        <taxon>Neisseriales</taxon>
        <taxon>Neisseriaceae</taxon>
        <taxon>Snodgrassella</taxon>
    </lineage>
</organism>
<protein>
    <submittedName>
        <fullName evidence="2">Uncharacterized protein</fullName>
    </submittedName>
</protein>
<feature type="transmembrane region" description="Helical" evidence="1">
    <location>
        <begin position="41"/>
        <end position="57"/>
    </location>
</feature>
<reference evidence="2 3" key="1">
    <citation type="journal article" date="2017" name="MBio">
        <title>Type VI secretion-mediated competition in the bee gut microbiome.</title>
        <authorList>
            <person name="Steele M.I."/>
            <person name="Kwong W.K."/>
            <person name="Powell J.E."/>
            <person name="Whiteley M."/>
            <person name="Moran N.A."/>
        </authorList>
    </citation>
    <scope>NUCLEOTIDE SEQUENCE [LARGE SCALE GENOMIC DNA]</scope>
    <source>
        <strain evidence="2 3">App2-2</strain>
    </source>
</reference>
<name>A0A2N9WS99_9NEIS</name>
<accession>A0A2N9WS99</accession>
<gene>
    <name evidence="2" type="ORF">BGI32_09040</name>
</gene>
<comment type="caution">
    <text evidence="2">The sequence shown here is derived from an EMBL/GenBank/DDBJ whole genome shotgun (WGS) entry which is preliminary data.</text>
</comment>
<evidence type="ECO:0000313" key="2">
    <source>
        <dbReference type="EMBL" id="PIT13605.1"/>
    </source>
</evidence>
<keyword evidence="1" id="KW-0812">Transmembrane</keyword>
<sequence length="60" mass="6787">MINLQEDSTNNVKVGMAILVLILLIMQAVCFQYLKNNSEKVFTVGVSLLSIIIWFITKDL</sequence>